<keyword evidence="2" id="KW-1185">Reference proteome</keyword>
<organism evidence="1 2">
    <name type="scientific">Trichomonascus ciferrii</name>
    <dbReference type="NCBI Taxonomy" id="44093"/>
    <lineage>
        <taxon>Eukaryota</taxon>
        <taxon>Fungi</taxon>
        <taxon>Dikarya</taxon>
        <taxon>Ascomycota</taxon>
        <taxon>Saccharomycotina</taxon>
        <taxon>Dipodascomycetes</taxon>
        <taxon>Dipodascales</taxon>
        <taxon>Trichomonascaceae</taxon>
        <taxon>Trichomonascus</taxon>
        <taxon>Trichomonascus ciferrii complex</taxon>
    </lineage>
</organism>
<name>A0A642V7T4_9ASCO</name>
<dbReference type="VEuPathDB" id="FungiDB:TRICI_001692"/>
<proteinExistence type="predicted"/>
<evidence type="ECO:0000313" key="1">
    <source>
        <dbReference type="EMBL" id="KAA8916160.1"/>
    </source>
</evidence>
<gene>
    <name evidence="1" type="ORF">TRICI_001692</name>
</gene>
<evidence type="ECO:0000313" key="2">
    <source>
        <dbReference type="Proteomes" id="UP000761534"/>
    </source>
</evidence>
<dbReference type="EMBL" id="SWFS01000119">
    <property type="protein sequence ID" value="KAA8916160.1"/>
    <property type="molecule type" value="Genomic_DNA"/>
</dbReference>
<protein>
    <submittedName>
        <fullName evidence="1">Uncharacterized protein</fullName>
    </submittedName>
</protein>
<dbReference type="Proteomes" id="UP000761534">
    <property type="component" value="Unassembled WGS sequence"/>
</dbReference>
<dbReference type="OrthoDB" id="1742084at2759"/>
<sequence length="129" mass="14546">MEGSSSEASTLCKLVLAQLVYEKGEGSFDEVSELLKGHVLLQDEGGVPQTAEECEQLYNTLLEERGIKRDDEDAATAKRKTPAPWVKKLAQSLYMAYTEQLLGLIKQDEEEFKQVFHHLEEIKKQQSSS</sequence>
<reference evidence="1" key="1">
    <citation type="journal article" date="2019" name="G3 (Bethesda)">
        <title>Genome Assemblies of Two Rare Opportunistic Yeast Pathogens: Diutina rugosa (syn. Candida rugosa) and Trichomonascus ciferrii (syn. Candida ciferrii).</title>
        <authorList>
            <person name="Mixao V."/>
            <person name="Saus E."/>
            <person name="Hansen A.P."/>
            <person name="Lass-Florl C."/>
            <person name="Gabaldon T."/>
        </authorList>
    </citation>
    <scope>NUCLEOTIDE SEQUENCE</scope>
    <source>
        <strain evidence="1">CBS 4856</strain>
    </source>
</reference>
<accession>A0A642V7T4</accession>
<comment type="caution">
    <text evidence="1">The sequence shown here is derived from an EMBL/GenBank/DDBJ whole genome shotgun (WGS) entry which is preliminary data.</text>
</comment>
<dbReference type="AlphaFoldDB" id="A0A642V7T4"/>